<evidence type="ECO:0000256" key="1">
    <source>
        <dbReference type="SAM" id="Phobius"/>
    </source>
</evidence>
<dbReference type="Gene3D" id="2.60.120.1440">
    <property type="match status" value="1"/>
</dbReference>
<proteinExistence type="predicted"/>
<comment type="caution">
    <text evidence="4">The sequence shown here is derived from an EMBL/GenBank/DDBJ whole genome shotgun (WGS) entry which is preliminary data.</text>
</comment>
<reference evidence="5" key="1">
    <citation type="journal article" date="2019" name="Int. J. Syst. Evol. Microbiol.">
        <title>The Global Catalogue of Microorganisms (GCM) 10K type strain sequencing project: providing services to taxonomists for standard genome sequencing and annotation.</title>
        <authorList>
            <consortium name="The Broad Institute Genomics Platform"/>
            <consortium name="The Broad Institute Genome Sequencing Center for Infectious Disease"/>
            <person name="Wu L."/>
            <person name="Ma J."/>
        </authorList>
    </citation>
    <scope>NUCLEOTIDE SEQUENCE [LARGE SCALE GENOMIC DNA]</scope>
    <source>
        <strain evidence="5">JCM 17498</strain>
    </source>
</reference>
<dbReference type="Gene3D" id="3.55.50.30">
    <property type="match status" value="1"/>
</dbReference>
<dbReference type="PANTHER" id="PTHR30273">
    <property type="entry name" value="PERIPLASMIC SIGNAL SENSOR AND SIGMA FACTOR ACTIVATOR FECR-RELATED"/>
    <property type="match status" value="1"/>
</dbReference>
<dbReference type="Pfam" id="PF16220">
    <property type="entry name" value="DUF4880"/>
    <property type="match status" value="1"/>
</dbReference>
<dbReference type="InterPro" id="IPR032623">
    <property type="entry name" value="FecR_N"/>
</dbReference>
<dbReference type="PIRSF" id="PIRSF018266">
    <property type="entry name" value="FecR"/>
    <property type="match status" value="1"/>
</dbReference>
<organism evidence="4 5">
    <name type="scientific">Sphingomonas cynarae</name>
    <dbReference type="NCBI Taxonomy" id="930197"/>
    <lineage>
        <taxon>Bacteria</taxon>
        <taxon>Pseudomonadati</taxon>
        <taxon>Pseudomonadota</taxon>
        <taxon>Alphaproteobacteria</taxon>
        <taxon>Sphingomonadales</taxon>
        <taxon>Sphingomonadaceae</taxon>
        <taxon>Sphingomonas</taxon>
    </lineage>
</organism>
<feature type="domain" description="FecR protein" evidence="2">
    <location>
        <begin position="126"/>
        <end position="217"/>
    </location>
</feature>
<feature type="transmembrane region" description="Helical" evidence="1">
    <location>
        <begin position="92"/>
        <end position="114"/>
    </location>
</feature>
<dbReference type="InterPro" id="IPR006860">
    <property type="entry name" value="FecR"/>
</dbReference>
<evidence type="ECO:0000313" key="5">
    <source>
        <dbReference type="Proteomes" id="UP001500523"/>
    </source>
</evidence>
<protein>
    <submittedName>
        <fullName evidence="4">FecR family protein</fullName>
    </submittedName>
</protein>
<feature type="domain" description="FecR N-terminal" evidence="3">
    <location>
        <begin position="12"/>
        <end position="50"/>
    </location>
</feature>
<accession>A0ABP7D986</accession>
<dbReference type="Pfam" id="PF04773">
    <property type="entry name" value="FecR"/>
    <property type="match status" value="1"/>
</dbReference>
<dbReference type="InterPro" id="IPR012373">
    <property type="entry name" value="Ferrdict_sens_TM"/>
</dbReference>
<evidence type="ECO:0000259" key="2">
    <source>
        <dbReference type="Pfam" id="PF04773"/>
    </source>
</evidence>
<gene>
    <name evidence="4" type="ORF">GCM10022268_08140</name>
</gene>
<name>A0ABP7D986_9SPHN</name>
<evidence type="ECO:0000259" key="3">
    <source>
        <dbReference type="Pfam" id="PF16220"/>
    </source>
</evidence>
<evidence type="ECO:0000313" key="4">
    <source>
        <dbReference type="EMBL" id="GAA3700495.1"/>
    </source>
</evidence>
<dbReference type="EMBL" id="BAABBF010000002">
    <property type="protein sequence ID" value="GAA3700495.1"/>
    <property type="molecule type" value="Genomic_DNA"/>
</dbReference>
<dbReference type="RefSeq" id="WP_344692115.1">
    <property type="nucleotide sequence ID" value="NZ_BAABBF010000002.1"/>
</dbReference>
<keyword evidence="1" id="KW-1133">Transmembrane helix</keyword>
<keyword evidence="5" id="KW-1185">Reference proteome</keyword>
<dbReference type="Proteomes" id="UP001500523">
    <property type="component" value="Unassembled WGS sequence"/>
</dbReference>
<keyword evidence="1" id="KW-0472">Membrane</keyword>
<sequence>MTVPHRDDAATAAAGWYARLRADDVDEADHAGFRAWHDGDAAHARSWATIGRVGHALDALHGDDRLAAMIATAKGDRAAGSTRRFPMPARGLAPKLAMAAALLLTLGITGGVIASRTAPVMRQAIVATAIGQVRQVRLPDGSVMTVDAQSVVMVDAPGAERRVRIDRGRAMFAVAKDAAHPFVVTAGTASIRALGTHFSVEVEPGRLTVALVEGSVRVDLPGRNRQLAPGDVLTLTDGAITVRAGAAAIGTEWRTGTLTFDSLPLAEVAARLNHYSAQRIVIADPALARRPFSGVLDTDGGSDALVAALAAYRTARVTERTPDHITLAPF</sequence>
<keyword evidence="1" id="KW-0812">Transmembrane</keyword>
<dbReference type="PANTHER" id="PTHR30273:SF2">
    <property type="entry name" value="PROTEIN FECR"/>
    <property type="match status" value="1"/>
</dbReference>